<feature type="transmembrane region" description="Helical" evidence="1">
    <location>
        <begin position="39"/>
        <end position="60"/>
    </location>
</feature>
<comment type="caution">
    <text evidence="2">The sequence shown here is derived from an EMBL/GenBank/DDBJ whole genome shotgun (WGS) entry which is preliminary data.</text>
</comment>
<dbReference type="eggNOG" id="ENOG502ST3A">
    <property type="taxonomic scope" value="Eukaryota"/>
</dbReference>
<feature type="transmembrane region" description="Helical" evidence="1">
    <location>
        <begin position="6"/>
        <end position="27"/>
    </location>
</feature>
<keyword evidence="3" id="KW-1185">Reference proteome</keyword>
<keyword evidence="1" id="KW-0812">Transmembrane</keyword>
<reference evidence="2 3" key="1">
    <citation type="journal article" date="2010" name="Proc. Natl. Acad. Sci. U.S.A.">
        <title>Insights into evolution of multicellular fungi from the assembled chromosomes of the mushroom Coprinopsis cinerea (Coprinus cinereus).</title>
        <authorList>
            <person name="Stajich J.E."/>
            <person name="Wilke S.K."/>
            <person name="Ahren D."/>
            <person name="Au C.H."/>
            <person name="Birren B.W."/>
            <person name="Borodovsky M."/>
            <person name="Burns C."/>
            <person name="Canback B."/>
            <person name="Casselton L.A."/>
            <person name="Cheng C.K."/>
            <person name="Deng J."/>
            <person name="Dietrich F.S."/>
            <person name="Fargo D.C."/>
            <person name="Farman M.L."/>
            <person name="Gathman A.C."/>
            <person name="Goldberg J."/>
            <person name="Guigo R."/>
            <person name="Hoegger P.J."/>
            <person name="Hooker J.B."/>
            <person name="Huggins A."/>
            <person name="James T.Y."/>
            <person name="Kamada T."/>
            <person name="Kilaru S."/>
            <person name="Kodira C."/>
            <person name="Kues U."/>
            <person name="Kupfer D."/>
            <person name="Kwan H.S."/>
            <person name="Lomsadze A."/>
            <person name="Li W."/>
            <person name="Lilly W.W."/>
            <person name="Ma L.J."/>
            <person name="Mackey A.J."/>
            <person name="Manning G."/>
            <person name="Martin F."/>
            <person name="Muraguchi H."/>
            <person name="Natvig D.O."/>
            <person name="Palmerini H."/>
            <person name="Ramesh M.A."/>
            <person name="Rehmeyer C.J."/>
            <person name="Roe B.A."/>
            <person name="Shenoy N."/>
            <person name="Stanke M."/>
            <person name="Ter-Hovhannisyan V."/>
            <person name="Tunlid A."/>
            <person name="Velagapudi R."/>
            <person name="Vision T.J."/>
            <person name="Zeng Q."/>
            <person name="Zolan M.E."/>
            <person name="Pukkila P.J."/>
        </authorList>
    </citation>
    <scope>NUCLEOTIDE SEQUENCE [LARGE SCALE GENOMIC DNA]</scope>
    <source>
        <strain evidence="3">Okayama-7 / 130 / ATCC MYA-4618 / FGSC 9003</strain>
    </source>
</reference>
<dbReference type="GeneID" id="6011151"/>
<dbReference type="EMBL" id="AACS02000012">
    <property type="protein sequence ID" value="EAU87081.1"/>
    <property type="molecule type" value="Genomic_DNA"/>
</dbReference>
<evidence type="ECO:0000313" key="2">
    <source>
        <dbReference type="EMBL" id="EAU87081.1"/>
    </source>
</evidence>
<keyword evidence="1" id="KW-0472">Membrane</keyword>
<dbReference type="RefSeq" id="XP_001834633.1">
    <property type="nucleotide sequence ID" value="XM_001834581.1"/>
</dbReference>
<feature type="transmembrane region" description="Helical" evidence="1">
    <location>
        <begin position="230"/>
        <end position="248"/>
    </location>
</feature>
<accession>A8NL90</accession>
<protein>
    <submittedName>
        <fullName evidence="2">Uncharacterized protein</fullName>
    </submittedName>
</protein>
<keyword evidence="1" id="KW-1133">Transmembrane helix</keyword>
<dbReference type="STRING" id="240176.A8NL90"/>
<evidence type="ECO:0000313" key="3">
    <source>
        <dbReference type="Proteomes" id="UP000001861"/>
    </source>
</evidence>
<feature type="transmembrane region" description="Helical" evidence="1">
    <location>
        <begin position="170"/>
        <end position="190"/>
    </location>
</feature>
<dbReference type="VEuPathDB" id="FungiDB:CC1G_05770"/>
<name>A8NL90_COPC7</name>
<evidence type="ECO:0000256" key="1">
    <source>
        <dbReference type="SAM" id="Phobius"/>
    </source>
</evidence>
<dbReference type="OrthoDB" id="3259067at2759"/>
<feature type="transmembrane region" description="Helical" evidence="1">
    <location>
        <begin position="202"/>
        <end position="224"/>
    </location>
</feature>
<sequence>MEVDQGLFTAFLTMHMFGALGSLIVLLTAALSPSIPRHATWYSFMFSWFLSSTSYSLLLLTGNKDNPRPPYALCVTQASLIYAALPMTTGTVIAVVLQVYFNVKNWMSDTEHRANPILLRALIAAPYCMHLAMFIGSLVVGLKHPETVQRPSNGFFCNYVIRIPSRISSISVAVLTIPTIVLQGMTFWALKRNWMLLRGSILRVLSFSFFGVVAIVLGIVFATGSAQGPAFLNVIVATVPVAAVLIFGSQKDILNTWMFWREKKKYISRPAGFKPDNSTRSFGLNSTKKSTQDIELDWANPHADLPELRFGHGKDGPRDIKISQPNPAAIRVQFEHHRRF</sequence>
<dbReference type="InParanoid" id="A8NL90"/>
<gene>
    <name evidence="2" type="ORF">CC1G_05770</name>
</gene>
<feature type="transmembrane region" description="Helical" evidence="1">
    <location>
        <begin position="121"/>
        <end position="142"/>
    </location>
</feature>
<dbReference type="Proteomes" id="UP000001861">
    <property type="component" value="Unassembled WGS sequence"/>
</dbReference>
<feature type="transmembrane region" description="Helical" evidence="1">
    <location>
        <begin position="80"/>
        <end position="101"/>
    </location>
</feature>
<proteinExistence type="predicted"/>
<dbReference type="AlphaFoldDB" id="A8NL90"/>
<dbReference type="OMA" id="TEHRANP"/>
<dbReference type="KEGG" id="cci:CC1G_05770"/>
<organism evidence="2 3">
    <name type="scientific">Coprinopsis cinerea (strain Okayama-7 / 130 / ATCC MYA-4618 / FGSC 9003)</name>
    <name type="common">Inky cap fungus</name>
    <name type="synonym">Hormographiella aspergillata</name>
    <dbReference type="NCBI Taxonomy" id="240176"/>
    <lineage>
        <taxon>Eukaryota</taxon>
        <taxon>Fungi</taxon>
        <taxon>Dikarya</taxon>
        <taxon>Basidiomycota</taxon>
        <taxon>Agaricomycotina</taxon>
        <taxon>Agaricomycetes</taxon>
        <taxon>Agaricomycetidae</taxon>
        <taxon>Agaricales</taxon>
        <taxon>Agaricineae</taxon>
        <taxon>Psathyrellaceae</taxon>
        <taxon>Coprinopsis</taxon>
    </lineage>
</organism>